<dbReference type="Pfam" id="PF08970">
    <property type="entry name" value="Sda"/>
    <property type="match status" value="1"/>
</dbReference>
<dbReference type="EMBL" id="VTES01000003">
    <property type="protein sequence ID" value="TYS63766.1"/>
    <property type="molecule type" value="Genomic_DNA"/>
</dbReference>
<dbReference type="RefSeq" id="WP_129613305.1">
    <property type="nucleotide sequence ID" value="NZ_SEHK01000007.1"/>
</dbReference>
<dbReference type="Proteomes" id="UP000323732">
    <property type="component" value="Unassembled WGS sequence"/>
</dbReference>
<reference evidence="1 2" key="1">
    <citation type="submission" date="2019-08" db="EMBL/GenBank/DDBJ databases">
        <title>Bacillus genomes from the desert of Cuatro Cienegas, Coahuila.</title>
        <authorList>
            <person name="Olmedo-Alvarez G."/>
        </authorList>
    </citation>
    <scope>NUCLEOTIDE SEQUENCE [LARGE SCALE GENOMIC DNA]</scope>
    <source>
        <strain evidence="1 2">CH37_1T</strain>
    </source>
</reference>
<proteinExistence type="predicted"/>
<evidence type="ECO:0000313" key="2">
    <source>
        <dbReference type="Proteomes" id="UP000323732"/>
    </source>
</evidence>
<dbReference type="Gene3D" id="1.10.287.1100">
    <property type="entry name" value="Sporulation inhibitor A"/>
    <property type="match status" value="1"/>
</dbReference>
<comment type="caution">
    <text evidence="1">The sequence shown here is derived from an EMBL/GenBank/DDBJ whole genome shotgun (WGS) entry which is preliminary data.</text>
</comment>
<protein>
    <submittedName>
        <fullName evidence="1">Sporulation histidine kinase inhibitor Sda</fullName>
    </submittedName>
</protein>
<dbReference type="InterPro" id="IPR036916">
    <property type="entry name" value="Sda_sf"/>
</dbReference>
<dbReference type="SUPFAM" id="SSF100985">
    <property type="entry name" value="Sporulation inhibitor Sda"/>
    <property type="match status" value="1"/>
</dbReference>
<accession>A0A5D4SPN5</accession>
<evidence type="ECO:0000313" key="1">
    <source>
        <dbReference type="EMBL" id="TYS63766.1"/>
    </source>
</evidence>
<gene>
    <name evidence="1" type="ORF">FZD47_09615</name>
</gene>
<dbReference type="InterPro" id="IPR015064">
    <property type="entry name" value="Sda"/>
</dbReference>
<name>A0A5D4SPN5_9BACI</name>
<dbReference type="AlphaFoldDB" id="A0A5D4SPN5"/>
<sequence>MSSLLLLSDENLFKVFEDALLCDVDTDFIELIADEINRRQLSHLLPVASVY</sequence>
<organism evidence="1 2">
    <name type="scientific">Bacillus infantis</name>
    <dbReference type="NCBI Taxonomy" id="324767"/>
    <lineage>
        <taxon>Bacteria</taxon>
        <taxon>Bacillati</taxon>
        <taxon>Bacillota</taxon>
        <taxon>Bacilli</taxon>
        <taxon>Bacillales</taxon>
        <taxon>Bacillaceae</taxon>
        <taxon>Bacillus</taxon>
    </lineage>
</organism>